<gene>
    <name evidence="1" type="ORF">UW41_C0032G0003</name>
</gene>
<evidence type="ECO:0000313" key="2">
    <source>
        <dbReference type="Proteomes" id="UP000034172"/>
    </source>
</evidence>
<dbReference type="AlphaFoldDB" id="A0A0G1HN46"/>
<protein>
    <submittedName>
        <fullName evidence="1">Uncharacterized protein</fullName>
    </submittedName>
</protein>
<name>A0A0G1HN46_9BACT</name>
<proteinExistence type="predicted"/>
<organism evidence="1 2">
    <name type="scientific">Candidatus Collierbacteria bacterium GW2011_GWC2_44_18</name>
    <dbReference type="NCBI Taxonomy" id="1618392"/>
    <lineage>
        <taxon>Bacteria</taxon>
        <taxon>Candidatus Collieribacteriota</taxon>
    </lineage>
</organism>
<accession>A0A0G1HN46</accession>
<reference evidence="1 2" key="1">
    <citation type="journal article" date="2015" name="Nature">
        <title>rRNA introns, odd ribosomes, and small enigmatic genomes across a large radiation of phyla.</title>
        <authorList>
            <person name="Brown C.T."/>
            <person name="Hug L.A."/>
            <person name="Thomas B.C."/>
            <person name="Sharon I."/>
            <person name="Castelle C.J."/>
            <person name="Singh A."/>
            <person name="Wilkins M.J."/>
            <person name="Williams K.H."/>
            <person name="Banfield J.F."/>
        </authorList>
    </citation>
    <scope>NUCLEOTIDE SEQUENCE [LARGE SCALE GENOMIC DNA]</scope>
</reference>
<dbReference type="Proteomes" id="UP000034172">
    <property type="component" value="Unassembled WGS sequence"/>
</dbReference>
<dbReference type="EMBL" id="LCIE01000032">
    <property type="protein sequence ID" value="KKT48345.1"/>
    <property type="molecule type" value="Genomic_DNA"/>
</dbReference>
<sequence length="314" mass="34588">MADPAIAKAQGYLARLVDFSNPTLGTSLTYKNISSQVELMCKVFLSLPGNGNPLAATDPEKALKDLMRWKVVNSVEDISSSVNAITDAFSTYLTGGRISFTQLVGADTIETSDIRAIFQTRRDSEVREQTKLSTQASDYKKMLTDSADKLGVPLVPAAPKPAPKPAKKPAFVVTWLLKDEVKAKGRSTVDSLVPSWQTPPILDIQSEDIDKLTSIWGWLFTDKHEADVVKNALLNSYNTDETKLAELFARILDVLDRQLEQCRTILNNIEKDFKLYNGCLVAALDLQGMLVKIGEFYGFAVGAKVQTPKSPKSR</sequence>
<dbReference type="STRING" id="1618392.UW41_C0032G0003"/>
<evidence type="ECO:0000313" key="1">
    <source>
        <dbReference type="EMBL" id="KKT48345.1"/>
    </source>
</evidence>
<comment type="caution">
    <text evidence="1">The sequence shown here is derived from an EMBL/GenBank/DDBJ whole genome shotgun (WGS) entry which is preliminary data.</text>
</comment>